<feature type="compositionally biased region" description="Polar residues" evidence="4">
    <location>
        <begin position="108"/>
        <end position="126"/>
    </location>
</feature>
<dbReference type="KEGG" id="tpf:TPHA_0N00470"/>
<name>G8C0Z9_TETPH</name>
<feature type="compositionally biased region" description="Basic and acidic residues" evidence="4">
    <location>
        <begin position="458"/>
        <end position="471"/>
    </location>
</feature>
<feature type="region of interest" description="Disordered" evidence="4">
    <location>
        <begin position="107"/>
        <end position="126"/>
    </location>
</feature>
<dbReference type="Proteomes" id="UP000005666">
    <property type="component" value="Chromosome 14"/>
</dbReference>
<evidence type="ECO:0000259" key="5">
    <source>
        <dbReference type="Pfam" id="PF02731"/>
    </source>
</evidence>
<dbReference type="GO" id="GO:0071014">
    <property type="term" value="C:post-mRNA release spliceosomal complex"/>
    <property type="evidence" value="ECO:0007669"/>
    <property type="project" value="EnsemblFungi"/>
</dbReference>
<comment type="subunit">
    <text evidence="3">Associated with the spliceosome.</text>
</comment>
<dbReference type="InterPro" id="IPR004015">
    <property type="entry name" value="SKI-int_prot_SKIP_SNW-dom"/>
</dbReference>
<gene>
    <name evidence="6" type="primary">TPHA0N00470</name>
    <name evidence="6" type="ordered locus">TPHA_0N00470</name>
</gene>
<dbReference type="PANTHER" id="PTHR12096">
    <property type="entry name" value="NUCLEAR PROTEIN SKIP-RELATED"/>
    <property type="match status" value="1"/>
</dbReference>
<feature type="region of interest" description="Disordered" evidence="4">
    <location>
        <begin position="295"/>
        <end position="314"/>
    </location>
</feature>
<dbReference type="RefSeq" id="XP_003688261.1">
    <property type="nucleotide sequence ID" value="XM_003688213.1"/>
</dbReference>
<dbReference type="GO" id="GO:0000974">
    <property type="term" value="C:Prp19 complex"/>
    <property type="evidence" value="ECO:0007669"/>
    <property type="project" value="EnsemblFungi"/>
</dbReference>
<evidence type="ECO:0000256" key="1">
    <source>
        <dbReference type="ARBA" id="ARBA00010197"/>
    </source>
</evidence>
<evidence type="ECO:0000256" key="3">
    <source>
        <dbReference type="RuleBase" id="RU367140"/>
    </source>
</evidence>
<feature type="compositionally biased region" description="Polar residues" evidence="4">
    <location>
        <begin position="296"/>
        <end position="307"/>
    </location>
</feature>
<keyword evidence="3" id="KW-0508">mRNA splicing</keyword>
<keyword evidence="7" id="KW-1185">Reference proteome</keyword>
<keyword evidence="3" id="KW-0747">Spliceosome</keyword>
<dbReference type="HOGENOM" id="CLU_006601_3_1_1"/>
<dbReference type="Pfam" id="PF02731">
    <property type="entry name" value="SKIP_SNW"/>
    <property type="match status" value="1"/>
</dbReference>
<feature type="domain" description="SKI-interacting protein SKIP SNW" evidence="5">
    <location>
        <begin position="130"/>
        <end position="293"/>
    </location>
</feature>
<accession>G8C0Z9</accession>
<dbReference type="GO" id="GO:0000350">
    <property type="term" value="P:generation of catalytic spliceosome for second transesterification step"/>
    <property type="evidence" value="ECO:0007669"/>
    <property type="project" value="EnsemblFungi"/>
</dbReference>
<feature type="region of interest" description="Disordered" evidence="4">
    <location>
        <begin position="435"/>
        <end position="471"/>
    </location>
</feature>
<dbReference type="InterPro" id="IPR017862">
    <property type="entry name" value="SKI-int_prot_SKIP"/>
</dbReference>
<dbReference type="eggNOG" id="KOG2441">
    <property type="taxonomic scope" value="Eukaryota"/>
</dbReference>
<comment type="function">
    <text evidence="3">Involved in pre-mRNA splicing.</text>
</comment>
<evidence type="ECO:0000256" key="2">
    <source>
        <dbReference type="ARBA" id="ARBA00022160"/>
    </source>
</evidence>
<evidence type="ECO:0000313" key="7">
    <source>
        <dbReference type="Proteomes" id="UP000005666"/>
    </source>
</evidence>
<comment type="similarity">
    <text evidence="1 3">Belongs to the SNW family.</text>
</comment>
<dbReference type="GeneID" id="11532084"/>
<keyword evidence="3" id="KW-0539">Nucleus</keyword>
<dbReference type="AlphaFoldDB" id="G8C0Z9"/>
<sequence>MLLLSSLLPEPVNGARNKNVTTTKDKNSLNSRNARIVKELTEKKDVDKTDKSLIDDLFDINIRKGTTFSDFVPLRQNDFSVRAPMPTQQEINETFLRTKGVFEKILSGKTQNKSSTPLSSQQANRQSYEINYKSTAGDKNGKDRIVKIVQHAADPLQPNTIKAKKVVAPATEDNQTPIFHKTDAGNTEKKVLTKEERDQWNIPAAISSWKNPNGYTIALDKRLRLDARYNKDNTAPYEVNEKLTALSTALEDADRIARDELKQKAELKRKEAEKEIKSKEEKLKLLSAKAREHANLTRNSRYEGSSNDSKELEAERARTLIRKAKTQDIEKDIRTSKMSTSEKLRKLAYSQKRDISEKVILEAAKATKVEQVSYDSRLFSKGANAHSKRSEDQVYDNPLFAEQDIGSLYRPNLNELDKQIQDEDMLNRIKSTKTFDAASTNSGPIEFTEAENAGNKSKTKDNFGIQEKRKE</sequence>
<dbReference type="OMA" id="EDQVYDN"/>
<dbReference type="EMBL" id="HE612869">
    <property type="protein sequence ID" value="CCE65827.1"/>
    <property type="molecule type" value="Genomic_DNA"/>
</dbReference>
<reference evidence="6 7" key="1">
    <citation type="journal article" date="2011" name="Proc. Natl. Acad. Sci. U.S.A.">
        <title>Evolutionary erosion of yeast sex chromosomes by mating-type switching accidents.</title>
        <authorList>
            <person name="Gordon J.L."/>
            <person name="Armisen D."/>
            <person name="Proux-Wera E."/>
            <person name="Oheigeartaigh S.S."/>
            <person name="Byrne K.P."/>
            <person name="Wolfe K.H."/>
        </authorList>
    </citation>
    <scope>NUCLEOTIDE SEQUENCE [LARGE SCALE GENOMIC DNA]</scope>
    <source>
        <strain evidence="7">ATCC 24235 / CBS 4417 / NBRC 1672 / NRRL Y-8282 / UCD 70-5</strain>
    </source>
</reference>
<evidence type="ECO:0000256" key="4">
    <source>
        <dbReference type="SAM" id="MobiDB-lite"/>
    </source>
</evidence>
<keyword evidence="3" id="KW-0507">mRNA processing</keyword>
<dbReference type="GO" id="GO:0071007">
    <property type="term" value="C:U2-type catalytic step 2 spliceosome"/>
    <property type="evidence" value="ECO:0007669"/>
    <property type="project" value="EnsemblFungi"/>
</dbReference>
<comment type="subcellular location">
    <subcellularLocation>
        <location evidence="3">Nucleus</location>
    </subcellularLocation>
</comment>
<dbReference type="OrthoDB" id="666364at2759"/>
<dbReference type="STRING" id="1071381.G8C0Z9"/>
<protein>
    <recommendedName>
        <fullName evidence="2 3">Pre-mRNA-processing protein 45</fullName>
    </recommendedName>
</protein>
<evidence type="ECO:0000313" key="6">
    <source>
        <dbReference type="EMBL" id="CCE65827.1"/>
    </source>
</evidence>
<organism evidence="6 7">
    <name type="scientific">Tetrapisispora phaffii (strain ATCC 24235 / CBS 4417 / NBRC 1672 / NRRL Y-8282 / UCD 70-5)</name>
    <name type="common">Yeast</name>
    <name type="synonym">Fabospora phaffii</name>
    <dbReference type="NCBI Taxonomy" id="1071381"/>
    <lineage>
        <taxon>Eukaryota</taxon>
        <taxon>Fungi</taxon>
        <taxon>Dikarya</taxon>
        <taxon>Ascomycota</taxon>
        <taxon>Saccharomycotina</taxon>
        <taxon>Saccharomycetes</taxon>
        <taxon>Saccharomycetales</taxon>
        <taxon>Saccharomycetaceae</taxon>
        <taxon>Tetrapisispora</taxon>
    </lineage>
</organism>
<proteinExistence type="inferred from homology"/>
<dbReference type="GO" id="GO:0071006">
    <property type="term" value="C:U2-type catalytic step 1 spliceosome"/>
    <property type="evidence" value="ECO:0007669"/>
    <property type="project" value="EnsemblFungi"/>
</dbReference>